<keyword evidence="5" id="KW-1185">Reference proteome</keyword>
<evidence type="ECO:0000313" key="2">
    <source>
        <dbReference type="EMBL" id="ADJ14834.1"/>
    </source>
</evidence>
<sequence>MTQFEAGLDQKGVQRDSEERKRHLKAFEELRAGNFDPHRARIDLDVFASLPTVNKVVDDPPEPEDIEIETYADVLEAEELLDKDPTVTWEFDGQ</sequence>
<dbReference type="Proteomes" id="UP000000390">
    <property type="component" value="Chromosome"/>
</dbReference>
<evidence type="ECO:0000313" key="5">
    <source>
        <dbReference type="Proteomes" id="UP000011645"/>
    </source>
</evidence>
<proteinExistence type="predicted"/>
<evidence type="ECO:0000313" key="4">
    <source>
        <dbReference type="Proteomes" id="UP000000390"/>
    </source>
</evidence>
<feature type="region of interest" description="Disordered" evidence="1">
    <location>
        <begin position="1"/>
        <end position="20"/>
    </location>
</feature>
<reference evidence="3 5" key="2">
    <citation type="journal article" date="2014" name="PLoS Genet.">
        <title>Phylogenetically driven sequencing of extremely halophilic archaea reveals strategies for static and dynamic osmo-response.</title>
        <authorList>
            <person name="Becker E.A."/>
            <person name="Seitzer P.M."/>
            <person name="Tritt A."/>
            <person name="Larsen D."/>
            <person name="Krusor M."/>
            <person name="Yao A.I."/>
            <person name="Wu D."/>
            <person name="Madern D."/>
            <person name="Eisen J.A."/>
            <person name="Darling A.E."/>
            <person name="Facciotti M.T."/>
        </authorList>
    </citation>
    <scope>NUCLEOTIDE SEQUENCE [LARGE SCALE GENOMIC DNA]</scope>
    <source>
        <strain evidence="3">B3</strain>
        <strain evidence="5">DSM 18796 / CECT 7217 / JCM 14584 / KCTC 4019 / B3</strain>
    </source>
</reference>
<dbReference type="EMBL" id="CP002062">
    <property type="protein sequence ID" value="ADJ14834.1"/>
    <property type="molecule type" value="Genomic_DNA"/>
</dbReference>
<name>D8JAW2_HALJB</name>
<organism evidence="2 4">
    <name type="scientific">Halalkalicoccus jeotgali (strain DSM 18796 / CECT 7217 / JCM 14584 / KCTC 4019 / B3)</name>
    <dbReference type="NCBI Taxonomy" id="795797"/>
    <lineage>
        <taxon>Archaea</taxon>
        <taxon>Methanobacteriati</taxon>
        <taxon>Methanobacteriota</taxon>
        <taxon>Stenosarchaea group</taxon>
        <taxon>Halobacteria</taxon>
        <taxon>Halobacteriales</taxon>
        <taxon>Halococcaceae</taxon>
        <taxon>Halalkalicoccus</taxon>
    </lineage>
</organism>
<dbReference type="EMBL" id="AOHV01000015">
    <property type="protein sequence ID" value="ELY39417.1"/>
    <property type="molecule type" value="Genomic_DNA"/>
</dbReference>
<evidence type="ECO:0000256" key="1">
    <source>
        <dbReference type="SAM" id="MobiDB-lite"/>
    </source>
</evidence>
<gene>
    <name evidence="2" type="ordered locus">HacjB3_07245</name>
    <name evidence="3" type="ORF">C497_05657</name>
</gene>
<dbReference type="PATRIC" id="fig|795797.18.peg.1441"/>
<protein>
    <submittedName>
        <fullName evidence="2">Uncharacterized protein</fullName>
    </submittedName>
</protein>
<dbReference type="Proteomes" id="UP000011645">
    <property type="component" value="Unassembled WGS sequence"/>
</dbReference>
<dbReference type="KEGG" id="hje:HacjB3_07245"/>
<dbReference type="STRING" id="795797.HacjB3_07245"/>
<dbReference type="HOGENOM" id="CLU_2379307_0_0_2"/>
<dbReference type="AlphaFoldDB" id="D8JAW2"/>
<reference evidence="2 4" key="1">
    <citation type="journal article" date="2010" name="J. Bacteriol.">
        <title>Complete genome sequence of Halalkalicoccus jeotgali B3(T), an extremely halophilic archaeon.</title>
        <authorList>
            <person name="Roh S.W."/>
            <person name="Nam Y.D."/>
            <person name="Nam S.H."/>
            <person name="Choi S.H."/>
            <person name="Park H.S."/>
            <person name="Bae J.W."/>
        </authorList>
    </citation>
    <scope>NUCLEOTIDE SEQUENCE [LARGE SCALE GENOMIC DNA]</scope>
    <source>
        <strain evidence="2">B3</strain>
        <strain evidence="4">DSM 18796 / CECT 7217 / JCM 14584 / KCTC 4019 / B3</strain>
    </source>
</reference>
<evidence type="ECO:0000313" key="3">
    <source>
        <dbReference type="EMBL" id="ELY39417.1"/>
    </source>
</evidence>
<accession>D8JAW2</accession>